<evidence type="ECO:0000256" key="1">
    <source>
        <dbReference type="SAM" id="MobiDB-lite"/>
    </source>
</evidence>
<organism evidence="2 3">
    <name type="scientific">Nonomuraea typhae</name>
    <dbReference type="NCBI Taxonomy" id="2603600"/>
    <lineage>
        <taxon>Bacteria</taxon>
        <taxon>Bacillati</taxon>
        <taxon>Actinomycetota</taxon>
        <taxon>Actinomycetes</taxon>
        <taxon>Streptosporangiales</taxon>
        <taxon>Streptosporangiaceae</taxon>
        <taxon>Nonomuraea</taxon>
    </lineage>
</organism>
<sequence>MNHAERVQELRQKLAQASPQVAAALRAHELEQARRRAHRARLEDPGRWKRADAAADEALEYAALARTGRSLQRPLGSDEQEPAEVRQRLESLARARARARRERAERD</sequence>
<feature type="compositionally biased region" description="Basic and acidic residues" evidence="1">
    <location>
        <begin position="83"/>
        <end position="93"/>
    </location>
</feature>
<evidence type="ECO:0000313" key="3">
    <source>
        <dbReference type="Proteomes" id="UP001612741"/>
    </source>
</evidence>
<name>A0ABW7YS35_9ACTN</name>
<accession>A0ABW7YS35</accession>
<dbReference type="Proteomes" id="UP001612741">
    <property type="component" value="Unassembled WGS sequence"/>
</dbReference>
<reference evidence="2 3" key="1">
    <citation type="submission" date="2024-10" db="EMBL/GenBank/DDBJ databases">
        <title>The Natural Products Discovery Center: Release of the First 8490 Sequenced Strains for Exploring Actinobacteria Biosynthetic Diversity.</title>
        <authorList>
            <person name="Kalkreuter E."/>
            <person name="Kautsar S.A."/>
            <person name="Yang D."/>
            <person name="Bader C.D."/>
            <person name="Teijaro C.N."/>
            <person name="Fluegel L."/>
            <person name="Davis C.M."/>
            <person name="Simpson J.R."/>
            <person name="Lauterbach L."/>
            <person name="Steele A.D."/>
            <person name="Gui C."/>
            <person name="Meng S."/>
            <person name="Li G."/>
            <person name="Viehrig K."/>
            <person name="Ye F."/>
            <person name="Su P."/>
            <person name="Kiefer A.F."/>
            <person name="Nichols A."/>
            <person name="Cepeda A.J."/>
            <person name="Yan W."/>
            <person name="Fan B."/>
            <person name="Jiang Y."/>
            <person name="Adhikari A."/>
            <person name="Zheng C.-J."/>
            <person name="Schuster L."/>
            <person name="Cowan T.M."/>
            <person name="Smanski M.J."/>
            <person name="Chevrette M.G."/>
            <person name="De Carvalho L.P.S."/>
            <person name="Shen B."/>
        </authorList>
    </citation>
    <scope>NUCLEOTIDE SEQUENCE [LARGE SCALE GENOMIC DNA]</scope>
    <source>
        <strain evidence="2 3">NPDC050545</strain>
    </source>
</reference>
<evidence type="ECO:0000313" key="2">
    <source>
        <dbReference type="EMBL" id="MFI6498728.1"/>
    </source>
</evidence>
<proteinExistence type="predicted"/>
<keyword evidence="3" id="KW-1185">Reference proteome</keyword>
<protein>
    <submittedName>
        <fullName evidence="2">Uncharacterized protein</fullName>
    </submittedName>
</protein>
<dbReference type="EMBL" id="JBITGY010000004">
    <property type="protein sequence ID" value="MFI6498728.1"/>
    <property type="molecule type" value="Genomic_DNA"/>
</dbReference>
<comment type="caution">
    <text evidence="2">The sequence shown here is derived from an EMBL/GenBank/DDBJ whole genome shotgun (WGS) entry which is preliminary data.</text>
</comment>
<feature type="region of interest" description="Disordered" evidence="1">
    <location>
        <begin position="68"/>
        <end position="107"/>
    </location>
</feature>
<dbReference type="RefSeq" id="WP_397081972.1">
    <property type="nucleotide sequence ID" value="NZ_JBITGY010000004.1"/>
</dbReference>
<gene>
    <name evidence="2" type="ORF">ACIBG2_15155</name>
</gene>